<dbReference type="HAMAP" id="MF_00022">
    <property type="entry name" value="Glu_tRNA_synth_type1"/>
    <property type="match status" value="1"/>
</dbReference>
<dbReference type="InterPro" id="IPR008925">
    <property type="entry name" value="aa_tRNA-synth_I_cd-bd_sf"/>
</dbReference>
<keyword evidence="2 8" id="KW-0963">Cytoplasm</keyword>
<sequence>MTTTRFAPSPTGFIHVGNLRTALFNYLIARKAGGQFILRIDDTDPERSKEHYVDAIKEDLEWLGLTWDRVERQSERLDRYEDAAQRLRDMGRFYECFETPTELDLKRKKQLNMGKPPVYDRAALALSDEEKARLRAERGDGFWRFKLDQERIEWADGILGDISIDAASVSDPVLIRADGQVLYTIASVVDDTEMGVTHVVRGSDHVTNTATQIQIISALGGNVPQFAHHSLLTGPQGEALSKRLGTLALRDLRERGVEPMALLSLMARLGSSQPVEVFSSLEEIAEGFDLDHFGSAPTKFDVEDLFPLTAHVLQKTEFPAVKAEIETLGVPADQAERFWTVTRDNITTRHDLEEWWALFRDGAEPLIDAEDEAFIAEALSLLPEGPHDESTWGTWTAAVKDATGRKGKGLFMPLRKALTGRANGPDMSKVLPLLQVIRARG</sequence>
<protein>
    <recommendedName>
        <fullName evidence="8">Glutamate--tRNA ligase</fullName>
        <ecNumber evidence="8">6.1.1.17</ecNumber>
    </recommendedName>
    <alternativeName>
        <fullName evidence="8">Glutamyl-tRNA synthetase</fullName>
        <shortName evidence="8">GluRS</shortName>
    </alternativeName>
</protein>
<feature type="binding site" evidence="8">
    <location>
        <position position="242"/>
    </location>
    <ligand>
        <name>ATP</name>
        <dbReference type="ChEBI" id="CHEBI:30616"/>
    </ligand>
</feature>
<dbReference type="GO" id="GO:0008270">
    <property type="term" value="F:zinc ion binding"/>
    <property type="evidence" value="ECO:0007669"/>
    <property type="project" value="InterPro"/>
</dbReference>
<comment type="catalytic activity">
    <reaction evidence="8">
        <text>tRNA(Glu) + L-glutamate + ATP = L-glutamyl-tRNA(Glu) + AMP + diphosphate</text>
        <dbReference type="Rhea" id="RHEA:23540"/>
        <dbReference type="Rhea" id="RHEA-COMP:9663"/>
        <dbReference type="Rhea" id="RHEA-COMP:9680"/>
        <dbReference type="ChEBI" id="CHEBI:29985"/>
        <dbReference type="ChEBI" id="CHEBI:30616"/>
        <dbReference type="ChEBI" id="CHEBI:33019"/>
        <dbReference type="ChEBI" id="CHEBI:78442"/>
        <dbReference type="ChEBI" id="CHEBI:78520"/>
        <dbReference type="ChEBI" id="CHEBI:456215"/>
        <dbReference type="EC" id="6.1.1.17"/>
    </reaction>
</comment>
<dbReference type="InterPro" id="IPR000924">
    <property type="entry name" value="Glu/Gln-tRNA-synth"/>
</dbReference>
<dbReference type="GO" id="GO:0000049">
    <property type="term" value="F:tRNA binding"/>
    <property type="evidence" value="ECO:0007669"/>
    <property type="project" value="InterPro"/>
</dbReference>
<dbReference type="SUPFAM" id="SSF52374">
    <property type="entry name" value="Nucleotidylyl transferase"/>
    <property type="match status" value="1"/>
</dbReference>
<feature type="short sequence motif" description="'KMSKS' region" evidence="8">
    <location>
        <begin position="239"/>
        <end position="243"/>
    </location>
</feature>
<dbReference type="GO" id="GO:0006424">
    <property type="term" value="P:glutamyl-tRNA aminoacylation"/>
    <property type="evidence" value="ECO:0007669"/>
    <property type="project" value="UniProtKB-UniRule"/>
</dbReference>
<proteinExistence type="inferred from homology"/>
<dbReference type="InterPro" id="IPR020058">
    <property type="entry name" value="Glu/Gln-tRNA-synth_Ib_cat-dom"/>
</dbReference>
<evidence type="ECO:0000256" key="3">
    <source>
        <dbReference type="ARBA" id="ARBA00022598"/>
    </source>
</evidence>
<dbReference type="Gene3D" id="1.10.10.350">
    <property type="match status" value="1"/>
</dbReference>
<dbReference type="SUPFAM" id="SSF48163">
    <property type="entry name" value="An anticodon-binding domain of class I aminoacyl-tRNA synthetases"/>
    <property type="match status" value="1"/>
</dbReference>
<dbReference type="InterPro" id="IPR004527">
    <property type="entry name" value="Glu-tRNA-ligase_bac/mito"/>
</dbReference>
<feature type="domain" description="Glutamyl/glutaminyl-tRNA synthetase class Ib catalytic" evidence="9">
    <location>
        <begin position="3"/>
        <end position="305"/>
    </location>
</feature>
<dbReference type="Gene3D" id="3.40.50.620">
    <property type="entry name" value="HUPs"/>
    <property type="match status" value="1"/>
</dbReference>
<dbReference type="Proteomes" id="UP000198796">
    <property type="component" value="Unassembled WGS sequence"/>
</dbReference>
<evidence type="ECO:0000256" key="5">
    <source>
        <dbReference type="ARBA" id="ARBA00022840"/>
    </source>
</evidence>
<comment type="caution">
    <text evidence="8">Lacks conserved residue(s) required for the propagation of feature annotation.</text>
</comment>
<dbReference type="GO" id="GO:0004818">
    <property type="term" value="F:glutamate-tRNA ligase activity"/>
    <property type="evidence" value="ECO:0007669"/>
    <property type="project" value="UniProtKB-UniRule"/>
</dbReference>
<reference evidence="10 11" key="1">
    <citation type="submission" date="2016-10" db="EMBL/GenBank/DDBJ databases">
        <authorList>
            <person name="de Groot N.N."/>
        </authorList>
    </citation>
    <scope>NUCLEOTIDE SEQUENCE [LARGE SCALE GENOMIC DNA]</scope>
    <source>
        <strain evidence="10 11">DSM 29316</strain>
    </source>
</reference>
<dbReference type="PANTHER" id="PTHR43311:SF2">
    <property type="entry name" value="GLUTAMATE--TRNA LIGASE, MITOCHONDRIAL-RELATED"/>
    <property type="match status" value="1"/>
</dbReference>
<dbReference type="AlphaFoldDB" id="A0A1I0WGU1"/>
<comment type="similarity">
    <text evidence="1 8">Belongs to the class-I aminoacyl-tRNA synthetase family. Glutamate--tRNA ligase type 1 subfamily.</text>
</comment>
<dbReference type="InterPro" id="IPR014729">
    <property type="entry name" value="Rossmann-like_a/b/a_fold"/>
</dbReference>
<dbReference type="OrthoDB" id="9807503at2"/>
<dbReference type="Pfam" id="PF00749">
    <property type="entry name" value="tRNA-synt_1c"/>
    <property type="match status" value="1"/>
</dbReference>
<keyword evidence="5 8" id="KW-0067">ATP-binding</keyword>
<name>A0A1I0WGU1_9RHOB</name>
<dbReference type="PRINTS" id="PR00987">
    <property type="entry name" value="TRNASYNTHGLU"/>
</dbReference>
<keyword evidence="6 8" id="KW-0648">Protein biosynthesis</keyword>
<keyword evidence="7 8" id="KW-0030">Aminoacyl-tRNA synthetase</keyword>
<dbReference type="STRING" id="871651.SAMN05421688_1427"/>
<dbReference type="GO" id="GO:0005737">
    <property type="term" value="C:cytoplasm"/>
    <property type="evidence" value="ECO:0007669"/>
    <property type="project" value="UniProtKB-SubCell"/>
</dbReference>
<keyword evidence="3 8" id="KW-0436">Ligase</keyword>
<dbReference type="PROSITE" id="PS00178">
    <property type="entry name" value="AA_TRNA_LIGASE_I"/>
    <property type="match status" value="1"/>
</dbReference>
<evidence type="ECO:0000313" key="11">
    <source>
        <dbReference type="Proteomes" id="UP000198796"/>
    </source>
</evidence>
<evidence type="ECO:0000256" key="7">
    <source>
        <dbReference type="ARBA" id="ARBA00023146"/>
    </source>
</evidence>
<accession>A0A1I0WGU1</accession>
<evidence type="ECO:0000256" key="4">
    <source>
        <dbReference type="ARBA" id="ARBA00022741"/>
    </source>
</evidence>
<dbReference type="PANTHER" id="PTHR43311">
    <property type="entry name" value="GLUTAMATE--TRNA LIGASE"/>
    <property type="match status" value="1"/>
</dbReference>
<comment type="function">
    <text evidence="8">Catalyzes the attachment of glutamate to tRNA(Glu) in a two-step reaction: glutamate is first activated by ATP to form Glu-AMP and then transferred to the acceptor end of tRNA(Glu).</text>
</comment>
<dbReference type="CDD" id="cd00808">
    <property type="entry name" value="GluRS_core"/>
    <property type="match status" value="1"/>
</dbReference>
<evidence type="ECO:0000313" key="10">
    <source>
        <dbReference type="EMBL" id="SFA87962.1"/>
    </source>
</evidence>
<evidence type="ECO:0000259" key="9">
    <source>
        <dbReference type="Pfam" id="PF00749"/>
    </source>
</evidence>
<evidence type="ECO:0000256" key="2">
    <source>
        <dbReference type="ARBA" id="ARBA00022490"/>
    </source>
</evidence>
<dbReference type="InterPro" id="IPR001412">
    <property type="entry name" value="aa-tRNA-synth_I_CS"/>
</dbReference>
<comment type="subunit">
    <text evidence="8">Monomer.</text>
</comment>
<evidence type="ECO:0000256" key="8">
    <source>
        <dbReference type="HAMAP-Rule" id="MF_00022"/>
    </source>
</evidence>
<dbReference type="GO" id="GO:0005524">
    <property type="term" value="F:ATP binding"/>
    <property type="evidence" value="ECO:0007669"/>
    <property type="project" value="UniProtKB-UniRule"/>
</dbReference>
<dbReference type="RefSeq" id="WP_092062341.1">
    <property type="nucleotide sequence ID" value="NZ_FOJU01000002.1"/>
</dbReference>
<comment type="subcellular location">
    <subcellularLocation>
        <location evidence="8">Cytoplasm</location>
    </subcellularLocation>
</comment>
<dbReference type="InterPro" id="IPR049940">
    <property type="entry name" value="GluQ/Sye"/>
</dbReference>
<evidence type="ECO:0000256" key="6">
    <source>
        <dbReference type="ARBA" id="ARBA00022917"/>
    </source>
</evidence>
<dbReference type="InterPro" id="IPR033910">
    <property type="entry name" value="GluRS_core"/>
</dbReference>
<dbReference type="EMBL" id="FOJU01000002">
    <property type="protein sequence ID" value="SFA87962.1"/>
    <property type="molecule type" value="Genomic_DNA"/>
</dbReference>
<dbReference type="EC" id="6.1.1.17" evidence="8"/>
<feature type="short sequence motif" description="'HIGH' region" evidence="8">
    <location>
        <begin position="8"/>
        <end position="18"/>
    </location>
</feature>
<dbReference type="NCBIfam" id="TIGR00464">
    <property type="entry name" value="gltX_bact"/>
    <property type="match status" value="1"/>
</dbReference>
<keyword evidence="4 8" id="KW-0547">Nucleotide-binding</keyword>
<dbReference type="InterPro" id="IPR020751">
    <property type="entry name" value="aa-tRNA-synth_I_codon-bd_sub2"/>
</dbReference>
<gene>
    <name evidence="8" type="primary">gltX</name>
    <name evidence="10" type="ORF">SAMN05421688_1427</name>
</gene>
<organism evidence="10 11">
    <name type="scientific">Poseidonocella pacifica</name>
    <dbReference type="NCBI Taxonomy" id="871651"/>
    <lineage>
        <taxon>Bacteria</taxon>
        <taxon>Pseudomonadati</taxon>
        <taxon>Pseudomonadota</taxon>
        <taxon>Alphaproteobacteria</taxon>
        <taxon>Rhodobacterales</taxon>
        <taxon>Roseobacteraceae</taxon>
        <taxon>Poseidonocella</taxon>
    </lineage>
</organism>
<evidence type="ECO:0000256" key="1">
    <source>
        <dbReference type="ARBA" id="ARBA00007894"/>
    </source>
</evidence>
<keyword evidence="11" id="KW-1185">Reference proteome</keyword>